<gene>
    <name evidence="1" type="ORF">C7389_11618</name>
</gene>
<dbReference type="RefSeq" id="WP_246034837.1">
    <property type="nucleotide sequence ID" value="NZ_SNVV01000016.1"/>
</dbReference>
<comment type="caution">
    <text evidence="1">The sequence shown here is derived from an EMBL/GenBank/DDBJ whole genome shotgun (WGS) entry which is preliminary data.</text>
</comment>
<name>A0A4R6DTW3_9RHOO</name>
<sequence>MDARTRVHASAATPFCRLGMLATGLLLLGGAIYGWHAAGAAAPAGDRLAVALAEDVCIVRPGAPFPGAVHPYDPASGLEMLAARPVPALARCAVCGMYPARQPQWAAQVIVASGDAWFFDSPVDMLLFIADSSRFTEGQGAGEIAARYVTDYAGGGWVPAAQAWFVHGSTANGPMRGPDLPAFAQRKDAETFARARGGEVLGFDALDGGIAELLRYGHGHHGHSMPAPVAG</sequence>
<evidence type="ECO:0000313" key="2">
    <source>
        <dbReference type="Proteomes" id="UP000295129"/>
    </source>
</evidence>
<protein>
    <submittedName>
        <fullName evidence="1">Nitrous oxide reductase accessory protein NosL</fullName>
    </submittedName>
</protein>
<dbReference type="PANTHER" id="PTHR41247">
    <property type="entry name" value="HTH-TYPE TRANSCRIPTIONAL REPRESSOR YCNK"/>
    <property type="match status" value="1"/>
</dbReference>
<dbReference type="AlphaFoldDB" id="A0A4R6DTW3"/>
<keyword evidence="2" id="KW-1185">Reference proteome</keyword>
<dbReference type="EMBL" id="SNVV01000016">
    <property type="protein sequence ID" value="TDN48114.1"/>
    <property type="molecule type" value="Genomic_DNA"/>
</dbReference>
<dbReference type="Gene3D" id="3.30.70.2050">
    <property type="match status" value="1"/>
</dbReference>
<evidence type="ECO:0000313" key="1">
    <source>
        <dbReference type="EMBL" id="TDN48114.1"/>
    </source>
</evidence>
<proteinExistence type="predicted"/>
<dbReference type="SUPFAM" id="SSF160387">
    <property type="entry name" value="NosL/MerB-like"/>
    <property type="match status" value="1"/>
</dbReference>
<dbReference type="Pfam" id="PF05573">
    <property type="entry name" value="NosL"/>
    <property type="match status" value="1"/>
</dbReference>
<accession>A0A4R6DTW3</accession>
<reference evidence="1 2" key="1">
    <citation type="submission" date="2019-03" db="EMBL/GenBank/DDBJ databases">
        <title>Genomic Encyclopedia of Type Strains, Phase IV (KMG-IV): sequencing the most valuable type-strain genomes for metagenomic binning, comparative biology and taxonomic classification.</title>
        <authorList>
            <person name="Goeker M."/>
        </authorList>
    </citation>
    <scope>NUCLEOTIDE SEQUENCE [LARGE SCALE GENOMIC DNA]</scope>
    <source>
        <strain evidence="1 2">DSM 12121</strain>
    </source>
</reference>
<dbReference type="Proteomes" id="UP000295129">
    <property type="component" value="Unassembled WGS sequence"/>
</dbReference>
<dbReference type="InterPro" id="IPR008719">
    <property type="entry name" value="N2O_reductase_NosL"/>
</dbReference>
<dbReference type="PANTHER" id="PTHR41247:SF1">
    <property type="entry name" value="HTH-TYPE TRANSCRIPTIONAL REPRESSOR YCNK"/>
    <property type="match status" value="1"/>
</dbReference>
<organism evidence="1 2">
    <name type="scientific">Azoarcus indigens</name>
    <dbReference type="NCBI Taxonomy" id="29545"/>
    <lineage>
        <taxon>Bacteria</taxon>
        <taxon>Pseudomonadati</taxon>
        <taxon>Pseudomonadota</taxon>
        <taxon>Betaproteobacteria</taxon>
        <taxon>Rhodocyclales</taxon>
        <taxon>Zoogloeaceae</taxon>
        <taxon>Azoarcus</taxon>
    </lineage>
</organism>